<gene>
    <name evidence="1" type="ORF">GCM10025789_11740</name>
</gene>
<dbReference type="Proteomes" id="UP001501521">
    <property type="component" value="Unassembled WGS sequence"/>
</dbReference>
<evidence type="ECO:0000313" key="1">
    <source>
        <dbReference type="EMBL" id="GAA4895809.1"/>
    </source>
</evidence>
<evidence type="ECO:0000313" key="2">
    <source>
        <dbReference type="Proteomes" id="UP001501521"/>
    </source>
</evidence>
<dbReference type="RefSeq" id="WP_345580378.1">
    <property type="nucleotide sequence ID" value="NZ_BAABLV010000019.1"/>
</dbReference>
<keyword evidence="2" id="KW-1185">Reference proteome</keyword>
<protein>
    <recommendedName>
        <fullName evidence="3">Helix-turn-helix domain containing protein</fullName>
    </recommendedName>
</protein>
<accession>A0ABP9F8G7</accession>
<dbReference type="EMBL" id="BAABLV010000019">
    <property type="protein sequence ID" value="GAA4895809.1"/>
    <property type="molecule type" value="Genomic_DNA"/>
</dbReference>
<evidence type="ECO:0008006" key="3">
    <source>
        <dbReference type="Google" id="ProtNLM"/>
    </source>
</evidence>
<name>A0ABP9F8G7_9ACTN</name>
<proteinExistence type="predicted"/>
<reference evidence="2" key="1">
    <citation type="journal article" date="2019" name="Int. J. Syst. Evol. Microbiol.">
        <title>The Global Catalogue of Microorganisms (GCM) 10K type strain sequencing project: providing services to taxonomists for standard genome sequencing and annotation.</title>
        <authorList>
            <consortium name="The Broad Institute Genomics Platform"/>
            <consortium name="The Broad Institute Genome Sequencing Center for Infectious Disease"/>
            <person name="Wu L."/>
            <person name="Ma J."/>
        </authorList>
    </citation>
    <scope>NUCLEOTIDE SEQUENCE [LARGE SCALE GENOMIC DNA]</scope>
    <source>
        <strain evidence="2">JCM 19125</strain>
    </source>
</reference>
<sequence length="241" mass="26177">MPLRRGELILELRAQGFSNAEIGRRLGRDSSLIGQIAKGAKPGANLQQALTELVSGGEVKTPPFHRTSSDGTLAKVRATKGHESVVPPAPRGQRIRTVTKSTAQPKTLPKKRPTGQRNLLSHQANRLPNGRELHRVTVPKTDRARNRSAGSKVIADVVARAAAAGRRISGTVWAEVQRKDGTRDRIPVQIGGHGGYSAQSIHDSIQHNPDAAFEWVDGQIQGRYPEFEGGFTVVAFDLDVW</sequence>
<organism evidence="1 2">
    <name type="scientific">Tessaracoccus lubricantis</name>
    <dbReference type="NCBI Taxonomy" id="545543"/>
    <lineage>
        <taxon>Bacteria</taxon>
        <taxon>Bacillati</taxon>
        <taxon>Actinomycetota</taxon>
        <taxon>Actinomycetes</taxon>
        <taxon>Propionibacteriales</taxon>
        <taxon>Propionibacteriaceae</taxon>
        <taxon>Tessaracoccus</taxon>
    </lineage>
</organism>
<comment type="caution">
    <text evidence="1">The sequence shown here is derived from an EMBL/GenBank/DDBJ whole genome shotgun (WGS) entry which is preliminary data.</text>
</comment>